<proteinExistence type="predicted"/>
<keyword evidence="2" id="KW-1185">Reference proteome</keyword>
<comment type="caution">
    <text evidence="1">The sequence shown here is derived from an EMBL/GenBank/DDBJ whole genome shotgun (WGS) entry which is preliminary data.</text>
</comment>
<accession>A0ABV2LF38</accession>
<evidence type="ECO:0000313" key="1">
    <source>
        <dbReference type="EMBL" id="MET3726946.1"/>
    </source>
</evidence>
<dbReference type="RefSeq" id="WP_198768452.1">
    <property type="nucleotide sequence ID" value="NZ_JAEACF010000001.1"/>
</dbReference>
<dbReference type="Proteomes" id="UP001549097">
    <property type="component" value="Unassembled WGS sequence"/>
</dbReference>
<evidence type="ECO:0000313" key="2">
    <source>
        <dbReference type="Proteomes" id="UP001549097"/>
    </source>
</evidence>
<gene>
    <name evidence="1" type="ORF">ABID52_000527</name>
</gene>
<reference evidence="1 2" key="1">
    <citation type="submission" date="2024-06" db="EMBL/GenBank/DDBJ databases">
        <title>Genomic Encyclopedia of Type Strains, Phase IV (KMG-IV): sequencing the most valuable type-strain genomes for metagenomic binning, comparative biology and taxonomic classification.</title>
        <authorList>
            <person name="Goeker M."/>
        </authorList>
    </citation>
    <scope>NUCLEOTIDE SEQUENCE [LARGE SCALE GENOMIC DNA]</scope>
    <source>
        <strain evidence="1 2">DSM 100124</strain>
    </source>
</reference>
<name>A0ABV2LF38_9BACL</name>
<organism evidence="1 2">
    <name type="scientific">Fictibacillus halophilus</name>
    <dbReference type="NCBI Taxonomy" id="1610490"/>
    <lineage>
        <taxon>Bacteria</taxon>
        <taxon>Bacillati</taxon>
        <taxon>Bacillota</taxon>
        <taxon>Bacilli</taxon>
        <taxon>Bacillales</taxon>
        <taxon>Fictibacillaceae</taxon>
        <taxon>Fictibacillus</taxon>
    </lineage>
</organism>
<dbReference type="EMBL" id="JBEPMP010000001">
    <property type="protein sequence ID" value="MET3726946.1"/>
    <property type="molecule type" value="Genomic_DNA"/>
</dbReference>
<sequence length="231" mass="26373">MSLIALYENEIVSSDGGAAFDSIQEAILANSPLYVSAPYYVELLGKKSALLAQLETRRASILFPLKQNSSFITFTKLLKERNWTNNGVLRMKRSKTDASQSEKSHLVSDLYMIQHSISPISRISGVSISHETSNTSHSIFTIRFSTNAIGHYEHLSSPHVSEGLDLEWSGKEGILEYESEHAQTFKENRNKRYMKKRYLIDRAVEITPLLKEELQKLTTWVDLNIKHEVRR</sequence>
<protein>
    <submittedName>
        <fullName evidence="1">Uncharacterized protein</fullName>
    </submittedName>
</protein>